<comment type="caution">
    <text evidence="1">The sequence shown here is derived from an EMBL/GenBank/DDBJ whole genome shotgun (WGS) entry which is preliminary data.</text>
</comment>
<sequence>MQKNRRIIYKENNTENNTKQNILNMTRTDEIDNLQTESRNINSKNLDLLPVSEIVKLMNSEDQYAVEQITKSIPEISKAIESIYPKIANGGRLIYIGAGSSARIGVMDISELEPTYSIDPSQFIAFIAGGDTALRNPVPGAEDSTDEAIESLQKLQLTENDTVVGIASPGRTPYVISGLNYAKDKHNCLTIAISCVSPSKISTECNVDHLIEVVTGPEILTGSTRLKAGTVTKLILNTISTTVMVKLGKTYDNLMVDVKPTNEKLFQRSINIFKLIVNDYFYYPESITQSQNKIKYDSLEDWTKYNIQDPNNSLIFINDKIKNLIIACENSIKIAVIVSKFKTSILLAKDKLALNQNSLRKTLQSISSESEKNGKTGKSLHDVKSTGVDTTAVKISKGKTASIEVIDLCDYRLCIDGGGSKTLAVLTNIHTGKQYTGTSGPSNVTNIELDKVVHNILEAISIASSNITDIRSDQKC</sequence>
<proteinExistence type="predicted"/>
<accession>A0ACB5TXZ8</accession>
<organism evidence="1 2">
    <name type="scientific">Candida boidinii</name>
    <name type="common">Yeast</name>
    <dbReference type="NCBI Taxonomy" id="5477"/>
    <lineage>
        <taxon>Eukaryota</taxon>
        <taxon>Fungi</taxon>
        <taxon>Dikarya</taxon>
        <taxon>Ascomycota</taxon>
        <taxon>Saccharomycotina</taxon>
        <taxon>Pichiomycetes</taxon>
        <taxon>Pichiales</taxon>
        <taxon>Pichiaceae</taxon>
        <taxon>Ogataea</taxon>
        <taxon>Ogataea/Candida clade</taxon>
    </lineage>
</organism>
<evidence type="ECO:0000313" key="2">
    <source>
        <dbReference type="Proteomes" id="UP001165101"/>
    </source>
</evidence>
<reference evidence="1" key="1">
    <citation type="submission" date="2023-04" db="EMBL/GenBank/DDBJ databases">
        <title>Candida boidinii NBRC 1967.</title>
        <authorList>
            <person name="Ichikawa N."/>
            <person name="Sato H."/>
            <person name="Tonouchi N."/>
        </authorList>
    </citation>
    <scope>NUCLEOTIDE SEQUENCE</scope>
    <source>
        <strain evidence="1">NBRC 1967</strain>
    </source>
</reference>
<dbReference type="EMBL" id="BSXV01002589">
    <property type="protein sequence ID" value="GME96170.1"/>
    <property type="molecule type" value="Genomic_DNA"/>
</dbReference>
<protein>
    <submittedName>
        <fullName evidence="1">Unnamed protein product</fullName>
    </submittedName>
</protein>
<dbReference type="Proteomes" id="UP001165101">
    <property type="component" value="Unassembled WGS sequence"/>
</dbReference>
<keyword evidence="2" id="KW-1185">Reference proteome</keyword>
<gene>
    <name evidence="1" type="ORF">Cboi01_000417900</name>
</gene>
<name>A0ACB5TXZ8_CANBO</name>
<evidence type="ECO:0000313" key="1">
    <source>
        <dbReference type="EMBL" id="GME96170.1"/>
    </source>
</evidence>